<dbReference type="GO" id="GO:0004519">
    <property type="term" value="F:endonuclease activity"/>
    <property type="evidence" value="ECO:0007669"/>
    <property type="project" value="UniProtKB-KW"/>
</dbReference>
<dbReference type="Pfam" id="PF02720">
    <property type="entry name" value="DUF222"/>
    <property type="match status" value="2"/>
</dbReference>
<evidence type="ECO:0000313" key="3">
    <source>
        <dbReference type="EMBL" id="UUT35360.1"/>
    </source>
</evidence>
<feature type="region of interest" description="Disordered" evidence="1">
    <location>
        <begin position="231"/>
        <end position="313"/>
    </location>
</feature>
<protein>
    <submittedName>
        <fullName evidence="3">HNH endonuclease</fullName>
    </submittedName>
</protein>
<keyword evidence="3" id="KW-0255">Endonuclease</keyword>
<dbReference type="SMART" id="SM00507">
    <property type="entry name" value="HNHc"/>
    <property type="match status" value="1"/>
</dbReference>
<name>A0ABY5NJL3_9MICO</name>
<dbReference type="CDD" id="cd00085">
    <property type="entry name" value="HNHc"/>
    <property type="match status" value="1"/>
</dbReference>
<dbReference type="EMBL" id="CP091139">
    <property type="protein sequence ID" value="UUT35360.1"/>
    <property type="molecule type" value="Genomic_DNA"/>
</dbReference>
<feature type="compositionally biased region" description="Low complexity" evidence="1">
    <location>
        <begin position="231"/>
        <end position="249"/>
    </location>
</feature>
<evidence type="ECO:0000313" key="4">
    <source>
        <dbReference type="Proteomes" id="UP001054811"/>
    </source>
</evidence>
<sequence length="529" mass="56862">MSSSSAGRSAVLSELDEIIDHLAGSRERAASAFAAEMFFFERVAGVVEERERERAVRDGDGAVTASSQLGMREVYAEVAAALRLSEWQVARKVSQAWSLTHRFYETLCEASDGRIWPEHATLIAETGAVIEDDQVRRQYEAVAVDMAGEMTPAQLRPALSGLVSRLDPEGTQQRVRDAITRRKVTVRELEPGLARITADLPTTQGVGIVNRLQEMADQLYEQNAADRAQAQAAAAAADANADANAGSDPNGDRADADANADADPNSDRAKADADTDADSDGVADGGSDDAPSEEAGSEEAGSEEAGSGEVVVDERTRSQIMADVFTDLLLTNVPDGHGTTEQAKENLGAITGTVQVTIPAGTLTGQTAGGATVTGFGAIDDQTARDLAGAARAWTRVFTDPCTGVPTSVDRYRPSKRQRLLLRVRDEHCRFPGCRRPAHKCDIDHTVAYAEGGQTCLCNLAHLCKRHHTLKHETDWVVIQRPGGILEWTAPTGRVHHTRPPGTVRFQPIALITDEPRHRHALARDPAPF</sequence>
<dbReference type="Gene3D" id="1.10.30.50">
    <property type="match status" value="1"/>
</dbReference>
<proteinExistence type="predicted"/>
<dbReference type="Proteomes" id="UP001054811">
    <property type="component" value="Chromosome"/>
</dbReference>
<keyword evidence="4" id="KW-1185">Reference proteome</keyword>
<evidence type="ECO:0000256" key="1">
    <source>
        <dbReference type="SAM" id="MobiDB-lite"/>
    </source>
</evidence>
<organism evidence="3 4">
    <name type="scientific">Microbacterium elymi</name>
    <dbReference type="NCBI Taxonomy" id="2909587"/>
    <lineage>
        <taxon>Bacteria</taxon>
        <taxon>Bacillati</taxon>
        <taxon>Actinomycetota</taxon>
        <taxon>Actinomycetes</taxon>
        <taxon>Micrococcales</taxon>
        <taxon>Microbacteriaceae</taxon>
        <taxon>Microbacterium</taxon>
    </lineage>
</organism>
<evidence type="ECO:0000259" key="2">
    <source>
        <dbReference type="SMART" id="SM00507"/>
    </source>
</evidence>
<dbReference type="InterPro" id="IPR003870">
    <property type="entry name" value="DUF222"/>
</dbReference>
<accession>A0ABY5NJL3</accession>
<gene>
    <name evidence="3" type="ORF">L2X98_35025</name>
</gene>
<reference evidence="3" key="1">
    <citation type="submission" date="2022-01" db="EMBL/GenBank/DDBJ databases">
        <title>Microbacterium eymi and Microbacterium rhizovicinus sp. nov., isolated from the rhizospheric soil of Elymus tsukushiensis, a plant native to the Dokdo Islands, Republic of Korea.</title>
        <authorList>
            <person name="Hwang Y.J."/>
        </authorList>
    </citation>
    <scope>NUCLEOTIDE SEQUENCE</scope>
    <source>
        <strain evidence="3">KUDC0405</strain>
    </source>
</reference>
<dbReference type="InterPro" id="IPR003615">
    <property type="entry name" value="HNH_nuc"/>
</dbReference>
<feature type="domain" description="HNH nuclease" evidence="2">
    <location>
        <begin position="417"/>
        <end position="469"/>
    </location>
</feature>
<dbReference type="RefSeq" id="WP_259611941.1">
    <property type="nucleotide sequence ID" value="NZ_CP091139.2"/>
</dbReference>
<keyword evidence="3" id="KW-0540">Nuclease</keyword>
<feature type="compositionally biased region" description="Acidic residues" evidence="1">
    <location>
        <begin position="274"/>
        <end position="302"/>
    </location>
</feature>
<keyword evidence="3" id="KW-0378">Hydrolase</keyword>